<sequence>MVNPLWLPQELIDTIVDELDDTPCLTVCSRAAKAFVVPCQRRIFHTMVLLSEESGYTKTYQRAWDLLSSAPHLVAYVRDLTAVWPIVATDRRPFVSVLRLLTNVRRFTISTDGQYTNWDGEENLMSAILAVISLPFLDRLHILRVFGVPSSLICHAASSVRVLSLDPCPSSGTLGTHSPPPSTIPPPLEHLNLLSSRSTHHIGQLVLMLSANGHLRKIRHLAITLGGDVYDEPENVLASVSATLRHLEINYPGRHEAIRIPQLNLLQNLELSFYVGTSRTLPQDLYHIISNLPELTPILESFTLTIRMIPQMQEPPWAPAGAWPVFDVGFIERGALPRLRNVTCCLHHIIDYFHASGISYDGFVATMSDKLNGLIGTDMLRFTQRNSSYRVEDNLP</sequence>
<protein>
    <submittedName>
        <fullName evidence="1">Uncharacterized protein</fullName>
    </submittedName>
</protein>
<evidence type="ECO:0000313" key="1">
    <source>
        <dbReference type="EMBL" id="KAJ7766609.1"/>
    </source>
</evidence>
<dbReference type="EMBL" id="JARKIB010000023">
    <property type="protein sequence ID" value="KAJ7766609.1"/>
    <property type="molecule type" value="Genomic_DNA"/>
</dbReference>
<proteinExistence type="predicted"/>
<name>A0AAD7NLA3_9AGAR</name>
<organism evidence="1 2">
    <name type="scientific">Mycena metata</name>
    <dbReference type="NCBI Taxonomy" id="1033252"/>
    <lineage>
        <taxon>Eukaryota</taxon>
        <taxon>Fungi</taxon>
        <taxon>Dikarya</taxon>
        <taxon>Basidiomycota</taxon>
        <taxon>Agaricomycotina</taxon>
        <taxon>Agaricomycetes</taxon>
        <taxon>Agaricomycetidae</taxon>
        <taxon>Agaricales</taxon>
        <taxon>Marasmiineae</taxon>
        <taxon>Mycenaceae</taxon>
        <taxon>Mycena</taxon>
    </lineage>
</organism>
<dbReference type="Proteomes" id="UP001215598">
    <property type="component" value="Unassembled WGS sequence"/>
</dbReference>
<keyword evidence="2" id="KW-1185">Reference proteome</keyword>
<accession>A0AAD7NLA3</accession>
<reference evidence="1" key="1">
    <citation type="submission" date="2023-03" db="EMBL/GenBank/DDBJ databases">
        <title>Massive genome expansion in bonnet fungi (Mycena s.s.) driven by repeated elements and novel gene families across ecological guilds.</title>
        <authorList>
            <consortium name="Lawrence Berkeley National Laboratory"/>
            <person name="Harder C.B."/>
            <person name="Miyauchi S."/>
            <person name="Viragh M."/>
            <person name="Kuo A."/>
            <person name="Thoen E."/>
            <person name="Andreopoulos B."/>
            <person name="Lu D."/>
            <person name="Skrede I."/>
            <person name="Drula E."/>
            <person name="Henrissat B."/>
            <person name="Morin E."/>
            <person name="Kohler A."/>
            <person name="Barry K."/>
            <person name="LaButti K."/>
            <person name="Morin E."/>
            <person name="Salamov A."/>
            <person name="Lipzen A."/>
            <person name="Mereny Z."/>
            <person name="Hegedus B."/>
            <person name="Baldrian P."/>
            <person name="Stursova M."/>
            <person name="Weitz H."/>
            <person name="Taylor A."/>
            <person name="Grigoriev I.V."/>
            <person name="Nagy L.G."/>
            <person name="Martin F."/>
            <person name="Kauserud H."/>
        </authorList>
    </citation>
    <scope>NUCLEOTIDE SEQUENCE</scope>
    <source>
        <strain evidence="1">CBHHK182m</strain>
    </source>
</reference>
<evidence type="ECO:0000313" key="2">
    <source>
        <dbReference type="Proteomes" id="UP001215598"/>
    </source>
</evidence>
<comment type="caution">
    <text evidence="1">The sequence shown here is derived from an EMBL/GenBank/DDBJ whole genome shotgun (WGS) entry which is preliminary data.</text>
</comment>
<dbReference type="AlphaFoldDB" id="A0AAD7NLA3"/>
<gene>
    <name evidence="1" type="ORF">B0H16DRAFT_1521980</name>
</gene>